<proteinExistence type="predicted"/>
<dbReference type="EMBL" id="BAABGT010000123">
    <property type="protein sequence ID" value="GAA4560815.1"/>
    <property type="molecule type" value="Genomic_DNA"/>
</dbReference>
<name>A0ABP8S4W6_9PSEU</name>
<comment type="caution">
    <text evidence="2">The sequence shown here is derived from an EMBL/GenBank/DDBJ whole genome shotgun (WGS) entry which is preliminary data.</text>
</comment>
<evidence type="ECO:0000313" key="2">
    <source>
        <dbReference type="EMBL" id="GAA4560815.1"/>
    </source>
</evidence>
<dbReference type="RefSeq" id="WP_345428775.1">
    <property type="nucleotide sequence ID" value="NZ_BAABGT010000123.1"/>
</dbReference>
<feature type="compositionally biased region" description="Basic and acidic residues" evidence="1">
    <location>
        <begin position="27"/>
        <end position="45"/>
    </location>
</feature>
<gene>
    <name evidence="2" type="ORF">GCM10023175_71600</name>
</gene>
<dbReference type="Proteomes" id="UP001501598">
    <property type="component" value="Unassembled WGS sequence"/>
</dbReference>
<feature type="region of interest" description="Disordered" evidence="1">
    <location>
        <begin position="14"/>
        <end position="45"/>
    </location>
</feature>
<sequence>MAIYVVIVARVGRGRGDGRGTVPAESASERAVEKEVVEQEEQARA</sequence>
<accession>A0ABP8S4W6</accession>
<keyword evidence="3" id="KW-1185">Reference proteome</keyword>
<protein>
    <submittedName>
        <fullName evidence="2">Uncharacterized protein</fullName>
    </submittedName>
</protein>
<organism evidence="2 3">
    <name type="scientific">Pseudonocardia xishanensis</name>
    <dbReference type="NCBI Taxonomy" id="630995"/>
    <lineage>
        <taxon>Bacteria</taxon>
        <taxon>Bacillati</taxon>
        <taxon>Actinomycetota</taxon>
        <taxon>Actinomycetes</taxon>
        <taxon>Pseudonocardiales</taxon>
        <taxon>Pseudonocardiaceae</taxon>
        <taxon>Pseudonocardia</taxon>
    </lineage>
</organism>
<reference evidence="3" key="1">
    <citation type="journal article" date="2019" name="Int. J. Syst. Evol. Microbiol.">
        <title>The Global Catalogue of Microorganisms (GCM) 10K type strain sequencing project: providing services to taxonomists for standard genome sequencing and annotation.</title>
        <authorList>
            <consortium name="The Broad Institute Genomics Platform"/>
            <consortium name="The Broad Institute Genome Sequencing Center for Infectious Disease"/>
            <person name="Wu L."/>
            <person name="Ma J."/>
        </authorList>
    </citation>
    <scope>NUCLEOTIDE SEQUENCE [LARGE SCALE GENOMIC DNA]</scope>
    <source>
        <strain evidence="3">JCM 17906</strain>
    </source>
</reference>
<evidence type="ECO:0000313" key="3">
    <source>
        <dbReference type="Proteomes" id="UP001501598"/>
    </source>
</evidence>
<evidence type="ECO:0000256" key="1">
    <source>
        <dbReference type="SAM" id="MobiDB-lite"/>
    </source>
</evidence>